<keyword evidence="8" id="KW-0408">Iron</keyword>
<dbReference type="RefSeq" id="WP_354661000.1">
    <property type="nucleotide sequence ID" value="NZ_JBEXAC010000001.1"/>
</dbReference>
<evidence type="ECO:0000256" key="9">
    <source>
        <dbReference type="ARBA" id="ARBA00023211"/>
    </source>
</evidence>
<dbReference type="InterPro" id="IPR004628">
    <property type="entry name" value="Man_deHydtase"/>
</dbReference>
<comment type="function">
    <text evidence="4">Catalyzes the dehydration of D-mannonate.</text>
</comment>
<proteinExistence type="inferred from homology"/>
<evidence type="ECO:0000256" key="8">
    <source>
        <dbReference type="ARBA" id="ARBA00023004"/>
    </source>
</evidence>
<dbReference type="EC" id="4.2.1.8" evidence="7"/>
<protein>
    <recommendedName>
        <fullName evidence="7">mannonate dehydratase</fullName>
        <ecNumber evidence="7">4.2.1.8</ecNumber>
    </recommendedName>
</protein>
<keyword evidence="10 11" id="KW-0456">Lyase</keyword>
<dbReference type="GO" id="GO:0008927">
    <property type="term" value="F:mannonate dehydratase activity"/>
    <property type="evidence" value="ECO:0007669"/>
    <property type="project" value="UniProtKB-EC"/>
</dbReference>
<evidence type="ECO:0000313" key="11">
    <source>
        <dbReference type="EMBL" id="MET6998365.1"/>
    </source>
</evidence>
<reference evidence="11 12" key="1">
    <citation type="submission" date="2024-06" db="EMBL/GenBank/DDBJ databases">
        <title>Chitinophaga defluvii sp. nov., isolated from municipal sewage.</title>
        <authorList>
            <person name="Zhang L."/>
        </authorList>
    </citation>
    <scope>NUCLEOTIDE SEQUENCE [LARGE SCALE GENOMIC DNA]</scope>
    <source>
        <strain evidence="11 12">H8</strain>
    </source>
</reference>
<keyword evidence="12" id="KW-1185">Reference proteome</keyword>
<evidence type="ECO:0000256" key="3">
    <source>
        <dbReference type="ARBA" id="ARBA00001954"/>
    </source>
</evidence>
<organism evidence="11 12">
    <name type="scientific">Chitinophaga defluvii</name>
    <dbReference type="NCBI Taxonomy" id="3163343"/>
    <lineage>
        <taxon>Bacteria</taxon>
        <taxon>Pseudomonadati</taxon>
        <taxon>Bacteroidota</taxon>
        <taxon>Chitinophagia</taxon>
        <taxon>Chitinophagales</taxon>
        <taxon>Chitinophagaceae</taxon>
        <taxon>Chitinophaga</taxon>
    </lineage>
</organism>
<evidence type="ECO:0000256" key="5">
    <source>
        <dbReference type="ARBA" id="ARBA00004892"/>
    </source>
</evidence>
<dbReference type="PIRSF" id="PIRSF016049">
    <property type="entry name" value="Man_dehyd"/>
    <property type="match status" value="1"/>
</dbReference>
<dbReference type="EMBL" id="JBEXAC010000001">
    <property type="protein sequence ID" value="MET6998365.1"/>
    <property type="molecule type" value="Genomic_DNA"/>
</dbReference>
<comment type="cofactor">
    <cofactor evidence="2">
        <name>Mn(2+)</name>
        <dbReference type="ChEBI" id="CHEBI:29035"/>
    </cofactor>
</comment>
<evidence type="ECO:0000256" key="10">
    <source>
        <dbReference type="ARBA" id="ARBA00023239"/>
    </source>
</evidence>
<evidence type="ECO:0000256" key="7">
    <source>
        <dbReference type="ARBA" id="ARBA00012927"/>
    </source>
</evidence>
<comment type="pathway">
    <text evidence="5">Carbohydrate metabolism; pentose and glucuronate interconversion.</text>
</comment>
<evidence type="ECO:0000256" key="6">
    <source>
        <dbReference type="ARBA" id="ARBA00007389"/>
    </source>
</evidence>
<evidence type="ECO:0000313" key="12">
    <source>
        <dbReference type="Proteomes" id="UP001549749"/>
    </source>
</evidence>
<comment type="similarity">
    <text evidence="6">Belongs to the mannonate dehydratase family.</text>
</comment>
<comment type="cofactor">
    <cofactor evidence="3">
        <name>Fe(2+)</name>
        <dbReference type="ChEBI" id="CHEBI:29033"/>
    </cofactor>
</comment>
<evidence type="ECO:0000256" key="2">
    <source>
        <dbReference type="ARBA" id="ARBA00001936"/>
    </source>
</evidence>
<dbReference type="PANTHER" id="PTHR30387:SF2">
    <property type="entry name" value="MANNONATE DEHYDRATASE"/>
    <property type="match status" value="1"/>
</dbReference>
<dbReference type="SUPFAM" id="SSF51658">
    <property type="entry name" value="Xylose isomerase-like"/>
    <property type="match status" value="1"/>
</dbReference>
<dbReference type="InterPro" id="IPR036237">
    <property type="entry name" value="Xyl_isomerase-like_sf"/>
</dbReference>
<name>A0ABV2T6W1_9BACT</name>
<comment type="catalytic activity">
    <reaction evidence="1">
        <text>D-mannonate = 2-dehydro-3-deoxy-D-gluconate + H2O</text>
        <dbReference type="Rhea" id="RHEA:20097"/>
        <dbReference type="ChEBI" id="CHEBI:15377"/>
        <dbReference type="ChEBI" id="CHEBI:17767"/>
        <dbReference type="ChEBI" id="CHEBI:57990"/>
        <dbReference type="EC" id="4.2.1.8"/>
    </reaction>
</comment>
<evidence type="ECO:0000256" key="4">
    <source>
        <dbReference type="ARBA" id="ARBA00002713"/>
    </source>
</evidence>
<dbReference type="Pfam" id="PF03786">
    <property type="entry name" value="UxuA"/>
    <property type="match status" value="2"/>
</dbReference>
<dbReference type="Proteomes" id="UP001549749">
    <property type="component" value="Unassembled WGS sequence"/>
</dbReference>
<comment type="caution">
    <text evidence="11">The sequence shown here is derived from an EMBL/GenBank/DDBJ whole genome shotgun (WGS) entry which is preliminary data.</text>
</comment>
<evidence type="ECO:0000256" key="1">
    <source>
        <dbReference type="ARBA" id="ARBA00001794"/>
    </source>
</evidence>
<dbReference type="PANTHER" id="PTHR30387">
    <property type="entry name" value="MANNONATE DEHYDRATASE"/>
    <property type="match status" value="1"/>
</dbReference>
<gene>
    <name evidence="11" type="ORF">ABR189_13340</name>
</gene>
<keyword evidence="9" id="KW-0464">Manganese</keyword>
<sequence length="327" mass="35918">MKIAEVLSQYPDRLWRLAKQAGVTHAVARLPVRPDGTPSWEYMDLLHMKQRFDDFGFKLEVIEPGLDAQMHRMKLGIEGRDEDIAQCQQLIRNMGALDIPVLCYNFMAGFNWLRTSVSTPTRGGALVTSYNHALMKDAPLTPAGIVSEERLWDNLKYFLERVIPVAEKANVKLALHPDDPPVSPIQGISRIITSAAALNRAINLVPSANSGVTFCQGSLAAAGTDIPATILELGKAGKIFFVHFRDIRGKADEFSETFHDDGQTDMFAAVKAYKTVGFDGPVRIDHVPTMEGENNREPGYGEVGRLFALGYLKGLLEAAENGHAPGS</sequence>
<accession>A0ABV2T6W1</accession>
<dbReference type="Gene3D" id="3.20.20.150">
    <property type="entry name" value="Divalent-metal-dependent TIM barrel enzymes"/>
    <property type="match status" value="1"/>
</dbReference>